<reference evidence="1" key="1">
    <citation type="journal article" date="2014" name="Front. Microbiol.">
        <title>High frequency of phylogenetically diverse reductive dehalogenase-homologous genes in deep subseafloor sedimentary metagenomes.</title>
        <authorList>
            <person name="Kawai M."/>
            <person name="Futagami T."/>
            <person name="Toyoda A."/>
            <person name="Takaki Y."/>
            <person name="Nishi S."/>
            <person name="Hori S."/>
            <person name="Arai W."/>
            <person name="Tsubouchi T."/>
            <person name="Morono Y."/>
            <person name="Uchiyama I."/>
            <person name="Ito T."/>
            <person name="Fujiyama A."/>
            <person name="Inagaki F."/>
            <person name="Takami H."/>
        </authorList>
    </citation>
    <scope>NUCLEOTIDE SEQUENCE</scope>
    <source>
        <strain evidence="1">Expedition CK06-06</strain>
    </source>
</reference>
<organism evidence="1">
    <name type="scientific">marine sediment metagenome</name>
    <dbReference type="NCBI Taxonomy" id="412755"/>
    <lineage>
        <taxon>unclassified sequences</taxon>
        <taxon>metagenomes</taxon>
        <taxon>ecological metagenomes</taxon>
    </lineage>
</organism>
<dbReference type="AlphaFoldDB" id="X0Z2E8"/>
<sequence length="135" mass="15374">MKKKIDLKLISILCVVVLVFLALSTSALSAKKEKVEEWIGVEGGYITLGDVTITFGPNVLTKDTKIFIIYFGNGVYQCGPEIKIEEGKTFTLFFKSLADVEVTWIETFEQGEWEKLECNYGEVVTNHFSRYRAFR</sequence>
<accession>X0Z2E8</accession>
<dbReference type="EMBL" id="BART01004564">
    <property type="protein sequence ID" value="GAG54648.1"/>
    <property type="molecule type" value="Genomic_DNA"/>
</dbReference>
<proteinExistence type="predicted"/>
<evidence type="ECO:0000313" key="1">
    <source>
        <dbReference type="EMBL" id="GAG54648.1"/>
    </source>
</evidence>
<protein>
    <submittedName>
        <fullName evidence="1">Uncharacterized protein</fullName>
    </submittedName>
</protein>
<comment type="caution">
    <text evidence="1">The sequence shown here is derived from an EMBL/GenBank/DDBJ whole genome shotgun (WGS) entry which is preliminary data.</text>
</comment>
<gene>
    <name evidence="1" type="ORF">S01H4_11350</name>
</gene>
<name>X0Z2E8_9ZZZZ</name>